<dbReference type="SUPFAM" id="SSF82708">
    <property type="entry name" value="R3H domain"/>
    <property type="match status" value="1"/>
</dbReference>
<dbReference type="Gene3D" id="3.30.1370.50">
    <property type="entry name" value="R3H-like domain"/>
    <property type="match status" value="1"/>
</dbReference>
<accession>A0A1G1ZCX4</accession>
<organism evidence="2 3">
    <name type="scientific">Candidatus Colwellbacteria bacterium RIFCSPLOWO2_12_FULL_46_17</name>
    <dbReference type="NCBI Taxonomy" id="1797695"/>
    <lineage>
        <taxon>Bacteria</taxon>
        <taxon>Candidatus Colwelliibacteriota</taxon>
    </lineage>
</organism>
<dbReference type="InterPro" id="IPR036867">
    <property type="entry name" value="R3H_dom_sf"/>
</dbReference>
<dbReference type="AlphaFoldDB" id="A0A1G1ZCX4"/>
<feature type="domain" description="R3H" evidence="1">
    <location>
        <begin position="77"/>
        <end position="142"/>
    </location>
</feature>
<dbReference type="PROSITE" id="PS51061">
    <property type="entry name" value="R3H"/>
    <property type="match status" value="1"/>
</dbReference>
<gene>
    <name evidence="2" type="ORF">A3G58_00055</name>
</gene>
<proteinExistence type="predicted"/>
<dbReference type="PANTHER" id="PTHR35800">
    <property type="entry name" value="PROTEIN JAG"/>
    <property type="match status" value="1"/>
</dbReference>
<protein>
    <recommendedName>
        <fullName evidence="1">R3H domain-containing protein</fullName>
    </recommendedName>
</protein>
<dbReference type="InterPro" id="IPR039247">
    <property type="entry name" value="KhpB"/>
</dbReference>
<sequence length="142" mass="16155">MNELQTKIHTMVTLMGFSDLRVDVDEESRKFMIFINDRVVGRESLPMLVLNLERIARLMAKKLDHPPIIIDVNHYKKEREGLIVKLARAAARKAAATGEDISLPAMNAYERRIVHTELSVRPDVQTESTGESRGRHVVVKPI</sequence>
<name>A0A1G1ZCX4_9BACT</name>
<evidence type="ECO:0000259" key="1">
    <source>
        <dbReference type="PROSITE" id="PS51061"/>
    </source>
</evidence>
<dbReference type="EMBL" id="MHJD01000034">
    <property type="protein sequence ID" value="OGY61966.1"/>
    <property type="molecule type" value="Genomic_DNA"/>
</dbReference>
<dbReference type="PANTHER" id="PTHR35800:SF1">
    <property type="entry name" value="RNA-BINDING PROTEIN KHPB"/>
    <property type="match status" value="1"/>
</dbReference>
<reference evidence="2 3" key="1">
    <citation type="journal article" date="2016" name="Nat. Commun.">
        <title>Thousands of microbial genomes shed light on interconnected biogeochemical processes in an aquifer system.</title>
        <authorList>
            <person name="Anantharaman K."/>
            <person name="Brown C.T."/>
            <person name="Hug L.A."/>
            <person name="Sharon I."/>
            <person name="Castelle C.J."/>
            <person name="Probst A.J."/>
            <person name="Thomas B.C."/>
            <person name="Singh A."/>
            <person name="Wilkins M.J."/>
            <person name="Karaoz U."/>
            <person name="Brodie E.L."/>
            <person name="Williams K.H."/>
            <person name="Hubbard S.S."/>
            <person name="Banfield J.F."/>
        </authorList>
    </citation>
    <scope>NUCLEOTIDE SEQUENCE [LARGE SCALE GENOMIC DNA]</scope>
</reference>
<dbReference type="InterPro" id="IPR001374">
    <property type="entry name" value="R3H_dom"/>
</dbReference>
<evidence type="ECO:0000313" key="3">
    <source>
        <dbReference type="Proteomes" id="UP000177801"/>
    </source>
</evidence>
<dbReference type="GO" id="GO:0003723">
    <property type="term" value="F:RNA binding"/>
    <property type="evidence" value="ECO:0007669"/>
    <property type="project" value="InterPro"/>
</dbReference>
<comment type="caution">
    <text evidence="2">The sequence shown here is derived from an EMBL/GenBank/DDBJ whole genome shotgun (WGS) entry which is preliminary data.</text>
</comment>
<dbReference type="Proteomes" id="UP000177801">
    <property type="component" value="Unassembled WGS sequence"/>
</dbReference>
<dbReference type="SMART" id="SM00393">
    <property type="entry name" value="R3H"/>
    <property type="match status" value="1"/>
</dbReference>
<dbReference type="Pfam" id="PF01424">
    <property type="entry name" value="R3H"/>
    <property type="match status" value="1"/>
</dbReference>
<evidence type="ECO:0000313" key="2">
    <source>
        <dbReference type="EMBL" id="OGY61966.1"/>
    </source>
</evidence>